<keyword evidence="4" id="KW-0472">Membrane</keyword>
<feature type="repeat" description="TPR" evidence="3">
    <location>
        <begin position="121"/>
        <end position="154"/>
    </location>
</feature>
<evidence type="ECO:0000313" key="5">
    <source>
        <dbReference type="EMBL" id="MBU5591800.1"/>
    </source>
</evidence>
<evidence type="ECO:0000256" key="4">
    <source>
        <dbReference type="SAM" id="Phobius"/>
    </source>
</evidence>
<dbReference type="InterPro" id="IPR019734">
    <property type="entry name" value="TPR_rpt"/>
</dbReference>
<keyword evidence="1" id="KW-0677">Repeat</keyword>
<evidence type="ECO:0000256" key="3">
    <source>
        <dbReference type="PROSITE-ProRule" id="PRU00339"/>
    </source>
</evidence>
<feature type="repeat" description="TPR" evidence="3">
    <location>
        <begin position="346"/>
        <end position="379"/>
    </location>
</feature>
<sequence length="428" mass="49632">MDKTSKKIYAKAMKLYQNGYIDKALEVCEKGISEDLKNAPIINLKGMLLYIKGDLRGAISLWQINKDVSNDLVAKKYVDDSIADKEREILYKKALKLLKELKISEAIDVLNQCEKSSFNSINVYNALSLCYIKKGDYEKSLEYVEKSLSIDKKNPSALQNKKILREYGATKKEIPYKGIALCLISIVALALFTLGIKNYIYPISKNKIQQVILDYKNGKNEENINKEENQIKDTNAVEVLKVNEEEEQKEENPKENPMEFPSEEFKMAIENKDFEKIYSLSMTWRESNLTLNEKNVFAKGESLMVEEGIDYFYKLGGSYLASNDNKNAQDSFLKAYSYSKNSYLNPHIIYSLATNYEKEGNVEEAIKYYEEYMKLYSEQNYADLVLYNMVMIYKNVEKEKAKECAIRLRDKYPKSIYYNSNIKEILKD</sequence>
<accession>A0ABS6F1L8</accession>
<proteinExistence type="predicted"/>
<dbReference type="InterPro" id="IPR051012">
    <property type="entry name" value="CellSynth/LPSAsmb/PSIAsmb"/>
</dbReference>
<keyword evidence="2 3" id="KW-0802">TPR repeat</keyword>
<dbReference type="PANTHER" id="PTHR45586:SF1">
    <property type="entry name" value="LIPOPOLYSACCHARIDE ASSEMBLY PROTEIN B"/>
    <property type="match status" value="1"/>
</dbReference>
<feature type="transmembrane region" description="Helical" evidence="4">
    <location>
        <begin position="179"/>
        <end position="200"/>
    </location>
</feature>
<gene>
    <name evidence="5" type="ORF">KQI89_08480</name>
</gene>
<evidence type="ECO:0000256" key="1">
    <source>
        <dbReference type="ARBA" id="ARBA00022737"/>
    </source>
</evidence>
<dbReference type="PROSITE" id="PS50005">
    <property type="entry name" value="TPR"/>
    <property type="match status" value="2"/>
</dbReference>
<dbReference type="RefSeq" id="WP_216456748.1">
    <property type="nucleotide sequence ID" value="NZ_JAHLQL010000002.1"/>
</dbReference>
<dbReference type="Pfam" id="PF13181">
    <property type="entry name" value="TPR_8"/>
    <property type="match status" value="3"/>
</dbReference>
<dbReference type="EMBL" id="JAHLQL010000002">
    <property type="protein sequence ID" value="MBU5591800.1"/>
    <property type="molecule type" value="Genomic_DNA"/>
</dbReference>
<keyword evidence="4" id="KW-1133">Transmembrane helix</keyword>
<keyword evidence="4" id="KW-0812">Transmembrane</keyword>
<reference evidence="5 6" key="1">
    <citation type="submission" date="2021-06" db="EMBL/GenBank/DDBJ databases">
        <authorList>
            <person name="Sun Q."/>
            <person name="Li D."/>
        </authorList>
    </citation>
    <scope>NUCLEOTIDE SEQUENCE [LARGE SCALE GENOMIC DNA]</scope>
    <source>
        <strain evidence="5 6">MSJ-4</strain>
    </source>
</reference>
<name>A0ABS6F1L8_9CLOT</name>
<comment type="caution">
    <text evidence="5">The sequence shown here is derived from an EMBL/GenBank/DDBJ whole genome shotgun (WGS) entry which is preliminary data.</text>
</comment>
<protein>
    <submittedName>
        <fullName evidence="5">Tetratricopeptide repeat protein</fullName>
    </submittedName>
</protein>
<organism evidence="5 6">
    <name type="scientific">Clostridium simiarum</name>
    <dbReference type="NCBI Taxonomy" id="2841506"/>
    <lineage>
        <taxon>Bacteria</taxon>
        <taxon>Bacillati</taxon>
        <taxon>Bacillota</taxon>
        <taxon>Clostridia</taxon>
        <taxon>Eubacteriales</taxon>
        <taxon>Clostridiaceae</taxon>
        <taxon>Clostridium</taxon>
    </lineage>
</organism>
<dbReference type="PANTHER" id="PTHR45586">
    <property type="entry name" value="TPR REPEAT-CONTAINING PROTEIN PA4667"/>
    <property type="match status" value="1"/>
</dbReference>
<evidence type="ECO:0000256" key="2">
    <source>
        <dbReference type="ARBA" id="ARBA00022803"/>
    </source>
</evidence>
<evidence type="ECO:0000313" key="6">
    <source>
        <dbReference type="Proteomes" id="UP000736583"/>
    </source>
</evidence>
<keyword evidence="6" id="KW-1185">Reference proteome</keyword>
<dbReference type="SMART" id="SM00028">
    <property type="entry name" value="TPR"/>
    <property type="match status" value="4"/>
</dbReference>
<dbReference type="Proteomes" id="UP000736583">
    <property type="component" value="Unassembled WGS sequence"/>
</dbReference>